<comment type="caution">
    <text evidence="1">The sequence shown here is derived from an EMBL/GenBank/DDBJ whole genome shotgun (WGS) entry which is preliminary data.</text>
</comment>
<sequence>MLNMITKDEIRKDSSLKYHFGSKHLKITHLFFADDLIMLCHGGTKYVQTIKKALDKFNAISSLYLNLGKCIMFCRSLDDETKKDICNIFPFIECKLSMRCCEPHLCKGLKKLEALNINCCDCITDVDMKPISELTHLKELQISCSKVTDHGVTFLKGLHKLALLNMKRCPITSACLDSLSDLVGLHYLNVSRSNFTDKGCDKLSKLKSLKVLNMGFNDISDAVLAHLKGLTNLESLYLDPCMIKDGGLMYLSILANLVNLESLNPSFTVITDGGLQRLAKLSSLKSLNLDVRKSLMLFLQLLQGFATVLAVLKPERLKADKAQNE</sequence>
<dbReference type="Pfam" id="PF13516">
    <property type="entry name" value="LRR_6"/>
    <property type="match status" value="4"/>
</dbReference>
<reference evidence="1" key="1">
    <citation type="journal article" date="2019" name="Sci. Rep.">
        <title>Draft genome of Tanacetum cinerariifolium, the natural source of mosquito coil.</title>
        <authorList>
            <person name="Yamashiro T."/>
            <person name="Shiraishi A."/>
            <person name="Satake H."/>
            <person name="Nakayama K."/>
        </authorList>
    </citation>
    <scope>NUCLEOTIDE SEQUENCE</scope>
</reference>
<proteinExistence type="predicted"/>
<dbReference type="GO" id="GO:0031146">
    <property type="term" value="P:SCF-dependent proteasomal ubiquitin-dependent protein catabolic process"/>
    <property type="evidence" value="ECO:0007669"/>
    <property type="project" value="TreeGrafter"/>
</dbReference>
<evidence type="ECO:0000313" key="1">
    <source>
        <dbReference type="EMBL" id="GEU34387.1"/>
    </source>
</evidence>
<dbReference type="InterPro" id="IPR001611">
    <property type="entry name" value="Leu-rich_rpt"/>
</dbReference>
<organism evidence="1">
    <name type="scientific">Tanacetum cinerariifolium</name>
    <name type="common">Dalmatian daisy</name>
    <name type="synonym">Chrysanthemum cinerariifolium</name>
    <dbReference type="NCBI Taxonomy" id="118510"/>
    <lineage>
        <taxon>Eukaryota</taxon>
        <taxon>Viridiplantae</taxon>
        <taxon>Streptophyta</taxon>
        <taxon>Embryophyta</taxon>
        <taxon>Tracheophyta</taxon>
        <taxon>Spermatophyta</taxon>
        <taxon>Magnoliopsida</taxon>
        <taxon>eudicotyledons</taxon>
        <taxon>Gunneridae</taxon>
        <taxon>Pentapetalae</taxon>
        <taxon>asterids</taxon>
        <taxon>campanulids</taxon>
        <taxon>Asterales</taxon>
        <taxon>Asteraceae</taxon>
        <taxon>Asteroideae</taxon>
        <taxon>Anthemideae</taxon>
        <taxon>Anthemidinae</taxon>
        <taxon>Tanacetum</taxon>
    </lineage>
</organism>
<dbReference type="PANTHER" id="PTHR13318:SF162">
    <property type="entry name" value="LEUCINE-RICH REPEAT FAMILY PROTEIN"/>
    <property type="match status" value="1"/>
</dbReference>
<dbReference type="Gene3D" id="3.80.10.10">
    <property type="entry name" value="Ribonuclease Inhibitor"/>
    <property type="match status" value="2"/>
</dbReference>
<accession>A0A6L2JCY1</accession>
<dbReference type="GO" id="GO:0019005">
    <property type="term" value="C:SCF ubiquitin ligase complex"/>
    <property type="evidence" value="ECO:0007669"/>
    <property type="project" value="TreeGrafter"/>
</dbReference>
<gene>
    <name evidence="1" type="ORF">Tci_006365</name>
</gene>
<dbReference type="SUPFAM" id="SSF52047">
    <property type="entry name" value="RNI-like"/>
    <property type="match status" value="1"/>
</dbReference>
<dbReference type="PANTHER" id="PTHR13318">
    <property type="entry name" value="PARTNER OF PAIRED, ISOFORM B-RELATED"/>
    <property type="match status" value="1"/>
</dbReference>
<dbReference type="InterPro" id="IPR032675">
    <property type="entry name" value="LRR_dom_sf"/>
</dbReference>
<dbReference type="EMBL" id="BKCJ010000570">
    <property type="protein sequence ID" value="GEU34387.1"/>
    <property type="molecule type" value="Genomic_DNA"/>
</dbReference>
<name>A0A6L2JCY1_TANCI</name>
<dbReference type="AlphaFoldDB" id="A0A6L2JCY1"/>
<protein>
    <submittedName>
        <fullName evidence="1">Uncharacterized protein</fullName>
    </submittedName>
</protein>
<dbReference type="FunFam" id="3.80.10.10:FF:000277">
    <property type="entry name" value="Leucine-rich repeat family protein"/>
    <property type="match status" value="1"/>
</dbReference>